<organism evidence="1 2">
    <name type="scientific">Suillus luteus UH-Slu-Lm8-n1</name>
    <dbReference type="NCBI Taxonomy" id="930992"/>
    <lineage>
        <taxon>Eukaryota</taxon>
        <taxon>Fungi</taxon>
        <taxon>Dikarya</taxon>
        <taxon>Basidiomycota</taxon>
        <taxon>Agaricomycotina</taxon>
        <taxon>Agaricomycetes</taxon>
        <taxon>Agaricomycetidae</taxon>
        <taxon>Boletales</taxon>
        <taxon>Suillineae</taxon>
        <taxon>Suillaceae</taxon>
        <taxon>Suillus</taxon>
    </lineage>
</organism>
<accession>A0A0D0B097</accession>
<dbReference type="HOGENOM" id="CLU_2321935_0_0_1"/>
<proteinExistence type="predicted"/>
<dbReference type="EMBL" id="KN835212">
    <property type="protein sequence ID" value="KIK43439.1"/>
    <property type="molecule type" value="Genomic_DNA"/>
</dbReference>
<keyword evidence="2" id="KW-1185">Reference proteome</keyword>
<dbReference type="Proteomes" id="UP000054485">
    <property type="component" value="Unassembled WGS sequence"/>
</dbReference>
<protein>
    <submittedName>
        <fullName evidence="1">Uncharacterized protein</fullName>
    </submittedName>
</protein>
<evidence type="ECO:0000313" key="1">
    <source>
        <dbReference type="EMBL" id="KIK43439.1"/>
    </source>
</evidence>
<dbReference type="AlphaFoldDB" id="A0A0D0B097"/>
<reference evidence="2" key="2">
    <citation type="submission" date="2015-01" db="EMBL/GenBank/DDBJ databases">
        <title>Evolutionary Origins and Diversification of the Mycorrhizal Mutualists.</title>
        <authorList>
            <consortium name="DOE Joint Genome Institute"/>
            <consortium name="Mycorrhizal Genomics Consortium"/>
            <person name="Kohler A."/>
            <person name="Kuo A."/>
            <person name="Nagy L.G."/>
            <person name="Floudas D."/>
            <person name="Copeland A."/>
            <person name="Barry K.W."/>
            <person name="Cichocki N."/>
            <person name="Veneault-Fourrey C."/>
            <person name="LaButti K."/>
            <person name="Lindquist E.A."/>
            <person name="Lipzen A."/>
            <person name="Lundell T."/>
            <person name="Morin E."/>
            <person name="Murat C."/>
            <person name="Riley R."/>
            <person name="Ohm R."/>
            <person name="Sun H."/>
            <person name="Tunlid A."/>
            <person name="Henrissat B."/>
            <person name="Grigoriev I.V."/>
            <person name="Hibbett D.S."/>
            <person name="Martin F."/>
        </authorList>
    </citation>
    <scope>NUCLEOTIDE SEQUENCE [LARGE SCALE GENOMIC DNA]</scope>
    <source>
        <strain evidence="2">UH-Slu-Lm8-n1</strain>
    </source>
</reference>
<evidence type="ECO:0000313" key="2">
    <source>
        <dbReference type="Proteomes" id="UP000054485"/>
    </source>
</evidence>
<dbReference type="InParanoid" id="A0A0D0B097"/>
<reference evidence="1 2" key="1">
    <citation type="submission" date="2014-04" db="EMBL/GenBank/DDBJ databases">
        <authorList>
            <consortium name="DOE Joint Genome Institute"/>
            <person name="Kuo A."/>
            <person name="Ruytinx J."/>
            <person name="Rineau F."/>
            <person name="Colpaert J."/>
            <person name="Kohler A."/>
            <person name="Nagy L.G."/>
            <person name="Floudas D."/>
            <person name="Copeland A."/>
            <person name="Barry K.W."/>
            <person name="Cichocki N."/>
            <person name="Veneault-Fourrey C."/>
            <person name="LaButti K."/>
            <person name="Lindquist E.A."/>
            <person name="Lipzen A."/>
            <person name="Lundell T."/>
            <person name="Morin E."/>
            <person name="Murat C."/>
            <person name="Sun H."/>
            <person name="Tunlid A."/>
            <person name="Henrissat B."/>
            <person name="Grigoriev I.V."/>
            <person name="Hibbett D.S."/>
            <person name="Martin F."/>
            <person name="Nordberg H.P."/>
            <person name="Cantor M.N."/>
            <person name="Hua S.X."/>
        </authorList>
    </citation>
    <scope>NUCLEOTIDE SEQUENCE [LARGE SCALE GENOMIC DNA]</scope>
    <source>
        <strain evidence="1 2">UH-Slu-Lm8-n1</strain>
    </source>
</reference>
<gene>
    <name evidence="1" type="ORF">CY34DRAFT_803785</name>
</gene>
<sequence>MGVWLEVEDTWHWFAHALPKSCVQRVILAFASQQLTCCANEALCLADLAMSIFLHMGITLTTVTTNRQDASSPLHSTPPHTFLQVYVWTPDVILTGHEQ</sequence>
<name>A0A0D0B097_9AGAM</name>